<dbReference type="GO" id="GO:0016020">
    <property type="term" value="C:membrane"/>
    <property type="evidence" value="ECO:0007669"/>
    <property type="project" value="UniProtKB-SubCell"/>
</dbReference>
<dbReference type="AlphaFoldDB" id="A0AAV4SGS4"/>
<organism evidence="12 13">
    <name type="scientific">Caerostris extrusa</name>
    <name type="common">Bark spider</name>
    <name type="synonym">Caerostris bankana</name>
    <dbReference type="NCBI Taxonomy" id="172846"/>
    <lineage>
        <taxon>Eukaryota</taxon>
        <taxon>Metazoa</taxon>
        <taxon>Ecdysozoa</taxon>
        <taxon>Arthropoda</taxon>
        <taxon>Chelicerata</taxon>
        <taxon>Arachnida</taxon>
        <taxon>Araneae</taxon>
        <taxon>Araneomorphae</taxon>
        <taxon>Entelegynae</taxon>
        <taxon>Araneoidea</taxon>
        <taxon>Araneidae</taxon>
        <taxon>Caerostris</taxon>
    </lineage>
</organism>
<keyword evidence="9" id="KW-1071">Ligand-gated ion channel</keyword>
<dbReference type="Proteomes" id="UP001054945">
    <property type="component" value="Unassembled WGS sequence"/>
</dbReference>
<evidence type="ECO:0000259" key="11">
    <source>
        <dbReference type="SMART" id="SM00918"/>
    </source>
</evidence>
<evidence type="ECO:0000313" key="13">
    <source>
        <dbReference type="Proteomes" id="UP001054945"/>
    </source>
</evidence>
<evidence type="ECO:0000256" key="7">
    <source>
        <dbReference type="ARBA" id="ARBA00023170"/>
    </source>
</evidence>
<dbReference type="SUPFAM" id="SSF53822">
    <property type="entry name" value="Periplasmic binding protein-like I"/>
    <property type="match status" value="1"/>
</dbReference>
<evidence type="ECO:0000256" key="8">
    <source>
        <dbReference type="ARBA" id="ARBA00023180"/>
    </source>
</evidence>
<dbReference type="SUPFAM" id="SSF53850">
    <property type="entry name" value="Periplasmic binding protein-like II"/>
    <property type="match status" value="1"/>
</dbReference>
<evidence type="ECO:0000256" key="9">
    <source>
        <dbReference type="ARBA" id="ARBA00023286"/>
    </source>
</evidence>
<protein>
    <submittedName>
        <fullName evidence="12">Glutamate receptor ionotropic, kainate 1</fullName>
    </submittedName>
</protein>
<dbReference type="GO" id="GO:0015276">
    <property type="term" value="F:ligand-gated monoatomic ion channel activity"/>
    <property type="evidence" value="ECO:0007669"/>
    <property type="project" value="InterPro"/>
</dbReference>
<dbReference type="SMART" id="SM00918">
    <property type="entry name" value="Lig_chan-Glu_bd"/>
    <property type="match status" value="1"/>
</dbReference>
<evidence type="ECO:0000256" key="5">
    <source>
        <dbReference type="ARBA" id="ARBA00023065"/>
    </source>
</evidence>
<reference evidence="12 13" key="1">
    <citation type="submission" date="2021-06" db="EMBL/GenBank/DDBJ databases">
        <title>Caerostris extrusa draft genome.</title>
        <authorList>
            <person name="Kono N."/>
            <person name="Arakawa K."/>
        </authorList>
    </citation>
    <scope>NUCLEOTIDE SEQUENCE [LARGE SCALE GENOMIC DNA]</scope>
</reference>
<accession>A0AAV4SGS4</accession>
<keyword evidence="7 12" id="KW-0675">Receptor</keyword>
<keyword evidence="5" id="KW-0406">Ion transport</keyword>
<dbReference type="FunFam" id="3.40.190.10:FF:000210">
    <property type="entry name" value="Glutamate receptor ionotropic, kainate 1"/>
    <property type="match status" value="1"/>
</dbReference>
<evidence type="ECO:0000256" key="3">
    <source>
        <dbReference type="ARBA" id="ARBA00022692"/>
    </source>
</evidence>
<dbReference type="EMBL" id="BPLR01009662">
    <property type="protein sequence ID" value="GIY33613.1"/>
    <property type="molecule type" value="Genomic_DNA"/>
</dbReference>
<keyword evidence="13" id="KW-1185">Reference proteome</keyword>
<keyword evidence="6" id="KW-0472">Membrane</keyword>
<feature type="domain" description="Ionotropic glutamate receptor L-glutamate and glycine-binding" evidence="11">
    <location>
        <begin position="183"/>
        <end position="237"/>
    </location>
</feature>
<name>A0AAV4SGS4_CAEEX</name>
<dbReference type="InterPro" id="IPR001828">
    <property type="entry name" value="ANF_lig-bd_rcpt"/>
</dbReference>
<proteinExistence type="predicted"/>
<evidence type="ECO:0000256" key="2">
    <source>
        <dbReference type="ARBA" id="ARBA00022448"/>
    </source>
</evidence>
<keyword evidence="3" id="KW-0812">Transmembrane</keyword>
<dbReference type="Gene3D" id="3.40.50.2300">
    <property type="match status" value="1"/>
</dbReference>
<keyword evidence="8" id="KW-0325">Glycoprotein</keyword>
<dbReference type="InterPro" id="IPR019594">
    <property type="entry name" value="Glu/Gly-bd"/>
</dbReference>
<keyword evidence="2" id="KW-0813">Transport</keyword>
<comment type="subcellular location">
    <subcellularLocation>
        <location evidence="1">Membrane</location>
        <topology evidence="1">Multi-pass membrane protein</topology>
    </subcellularLocation>
</comment>
<comment type="caution">
    <text evidence="12">The sequence shown here is derived from an EMBL/GenBank/DDBJ whole genome shotgun (WGS) entry which is preliminary data.</text>
</comment>
<dbReference type="Pfam" id="PF01094">
    <property type="entry name" value="ANF_receptor"/>
    <property type="match status" value="1"/>
</dbReference>
<evidence type="ECO:0000256" key="1">
    <source>
        <dbReference type="ARBA" id="ARBA00004141"/>
    </source>
</evidence>
<evidence type="ECO:0000313" key="12">
    <source>
        <dbReference type="EMBL" id="GIY33613.1"/>
    </source>
</evidence>
<evidence type="ECO:0000256" key="6">
    <source>
        <dbReference type="ARBA" id="ARBA00023136"/>
    </source>
</evidence>
<evidence type="ECO:0000256" key="10">
    <source>
        <dbReference type="ARBA" id="ARBA00023303"/>
    </source>
</evidence>
<sequence length="263" mass="30229">MHSLIQVQYYLRVILILINLHSKNDTQSTNKVFVFEDLHTVDLEDFQYGGTNITGYKLVDEDSQAYADALESWRSPALRSSGKEPSLTTEAALLYDATRLFSRALTDLDRGQKIHIKSLSCETEEPWPHGISFNQLYENVREWNIHTGLNMTTNFYTRAAEEIIQSLKNKTLVATVLIKITNHWKATTSKKGYCIDLLKEISKILGFHFKIKEVDDKKYGEKNDQGEWNGMIKELIDGVKAGLIRFENSILLFLRNFFTAVNQ</sequence>
<dbReference type="InterPro" id="IPR028082">
    <property type="entry name" value="Peripla_BP_I"/>
</dbReference>
<dbReference type="Pfam" id="PF10613">
    <property type="entry name" value="Lig_chan-Glu_bd"/>
    <property type="match status" value="1"/>
</dbReference>
<keyword evidence="4" id="KW-1133">Transmembrane helix</keyword>
<dbReference type="Gene3D" id="3.40.190.10">
    <property type="entry name" value="Periplasmic binding protein-like II"/>
    <property type="match status" value="1"/>
</dbReference>
<keyword evidence="10" id="KW-0407">Ion channel</keyword>
<gene>
    <name evidence="12" type="primary">Grik1</name>
    <name evidence="12" type="ORF">CEXT_32831</name>
</gene>
<evidence type="ECO:0000256" key="4">
    <source>
        <dbReference type="ARBA" id="ARBA00022989"/>
    </source>
</evidence>